<dbReference type="RefSeq" id="WP_089740415.1">
    <property type="nucleotide sequence ID" value="NZ_FOGL01000007.1"/>
</dbReference>
<gene>
    <name evidence="1" type="ORF">SAMN04487944_1072</name>
</gene>
<evidence type="ECO:0000313" key="2">
    <source>
        <dbReference type="Proteomes" id="UP000199687"/>
    </source>
</evidence>
<dbReference type="STRING" id="531814.SAMN04487944_1072"/>
<name>A0A1H9QJZ1_9BACI</name>
<dbReference type="InterPro" id="IPR023375">
    <property type="entry name" value="ADC_dom_sf"/>
</dbReference>
<dbReference type="SUPFAM" id="SSF160104">
    <property type="entry name" value="Acetoacetate decarboxylase-like"/>
    <property type="match status" value="1"/>
</dbReference>
<dbReference type="EMBL" id="FOGL01000007">
    <property type="protein sequence ID" value="SER60738.1"/>
    <property type="molecule type" value="Genomic_DNA"/>
</dbReference>
<dbReference type="Proteomes" id="UP000199687">
    <property type="component" value="Unassembled WGS sequence"/>
</dbReference>
<sequence length="248" mass="29663">MVKKRYQEILNMTDHRTHQLPEGPWLMTQRWDHLLFIHLPVEKEIMEANIPNGLELDIYEGTAWITILPFRIRDMHFRKIPPIPFLQSFLELNVRTYVQRNGVKGIYFFSLDANKLPAVLGARMASLPYVYSNMKMEREKDTYYYMCSRKGSSKEFRASYRPFSNPFYPEKNSLSYWLLERYYLWASRNKSLYSGGIHHMPWRIQQAEVAIEEENILPDMKGINLTGNPIYQYCFSKRVLFWPIKKVK</sequence>
<keyword evidence="2" id="KW-1185">Reference proteome</keyword>
<dbReference type="OrthoDB" id="150993at2"/>
<evidence type="ECO:0000313" key="1">
    <source>
        <dbReference type="EMBL" id="SER60738.1"/>
    </source>
</evidence>
<reference evidence="1 2" key="1">
    <citation type="submission" date="2016-10" db="EMBL/GenBank/DDBJ databases">
        <authorList>
            <person name="de Groot N.N."/>
        </authorList>
    </citation>
    <scope>NUCLEOTIDE SEQUENCE [LARGE SCALE GENOMIC DNA]</scope>
    <source>
        <strain evidence="1 2">CGMCC 1.7727</strain>
    </source>
</reference>
<dbReference type="InterPro" id="IPR018644">
    <property type="entry name" value="DUF2071"/>
</dbReference>
<dbReference type="AlphaFoldDB" id="A0A1H9QJZ1"/>
<dbReference type="PANTHER" id="PTHR39186:SF1">
    <property type="entry name" value="DUF2071 DOMAIN-CONTAINING PROTEIN"/>
    <property type="match status" value="1"/>
</dbReference>
<dbReference type="Pfam" id="PF09844">
    <property type="entry name" value="DUF2071"/>
    <property type="match status" value="1"/>
</dbReference>
<proteinExistence type="predicted"/>
<protein>
    <recommendedName>
        <fullName evidence="3">DUF2071 domain-containing protein</fullName>
    </recommendedName>
</protein>
<organism evidence="1 2">
    <name type="scientific">Gracilibacillus ureilyticus</name>
    <dbReference type="NCBI Taxonomy" id="531814"/>
    <lineage>
        <taxon>Bacteria</taxon>
        <taxon>Bacillati</taxon>
        <taxon>Bacillota</taxon>
        <taxon>Bacilli</taxon>
        <taxon>Bacillales</taxon>
        <taxon>Bacillaceae</taxon>
        <taxon>Gracilibacillus</taxon>
    </lineage>
</organism>
<accession>A0A1H9QJZ1</accession>
<dbReference type="Gene3D" id="2.40.400.10">
    <property type="entry name" value="Acetoacetate decarboxylase-like"/>
    <property type="match status" value="1"/>
</dbReference>
<dbReference type="PANTHER" id="PTHR39186">
    <property type="entry name" value="DUF2071 FAMILY PROTEIN"/>
    <property type="match status" value="1"/>
</dbReference>
<evidence type="ECO:0008006" key="3">
    <source>
        <dbReference type="Google" id="ProtNLM"/>
    </source>
</evidence>